<evidence type="ECO:0000313" key="10">
    <source>
        <dbReference type="EMBL" id="CAB4831149.1"/>
    </source>
</evidence>
<dbReference type="EMBL" id="CAFABE010000057">
    <property type="protein sequence ID" value="CAB4831149.1"/>
    <property type="molecule type" value="Genomic_DNA"/>
</dbReference>
<dbReference type="SUPFAM" id="SSF69618">
    <property type="entry name" value="HemD-like"/>
    <property type="match status" value="1"/>
</dbReference>
<dbReference type="CDD" id="cd06578">
    <property type="entry name" value="HemD"/>
    <property type="match status" value="1"/>
</dbReference>
<dbReference type="InterPro" id="IPR039793">
    <property type="entry name" value="UROS/Hem4"/>
</dbReference>
<evidence type="ECO:0000313" key="11">
    <source>
        <dbReference type="EMBL" id="CAB4877625.1"/>
    </source>
</evidence>
<dbReference type="Pfam" id="PF02602">
    <property type="entry name" value="HEM4"/>
    <property type="match status" value="1"/>
</dbReference>
<dbReference type="InterPro" id="IPR003754">
    <property type="entry name" value="4pyrrol_synth_uPrphyn_synth"/>
</dbReference>
<keyword evidence="5" id="KW-0627">Porphyrin biosynthesis</keyword>
<proteinExistence type="inferred from homology"/>
<comment type="pathway">
    <text evidence="1">Porphyrin-containing compound metabolism; protoporphyrin-IX biosynthesis; coproporphyrinogen-III from 5-aminolevulinate: step 3/4.</text>
</comment>
<name>A0A6J7QC75_9ZZZZ</name>
<evidence type="ECO:0000256" key="2">
    <source>
        <dbReference type="ARBA" id="ARBA00008133"/>
    </source>
</evidence>
<dbReference type="EC" id="4.2.1.75" evidence="3"/>
<dbReference type="GO" id="GO:0004852">
    <property type="term" value="F:uroporphyrinogen-III synthase activity"/>
    <property type="evidence" value="ECO:0007669"/>
    <property type="project" value="UniProtKB-EC"/>
</dbReference>
<dbReference type="EMBL" id="CAFBLT010000001">
    <property type="protein sequence ID" value="CAB4877625.1"/>
    <property type="molecule type" value="Genomic_DNA"/>
</dbReference>
<gene>
    <name evidence="10" type="ORF">UFOPK3164_01192</name>
    <name evidence="11" type="ORF">UFOPK3427_01231</name>
    <name evidence="12" type="ORF">UFOPK4112_00519</name>
</gene>
<evidence type="ECO:0000256" key="8">
    <source>
        <dbReference type="ARBA" id="ARBA00048617"/>
    </source>
</evidence>
<sequence>MTALDLSDVSVAITRPETRATHLKSRLENLGADVVVRPLIGTQLPDDEGAAFLEAWSRLNDFSWVGVTSATSVATINQLGQGIEVPSSLRIAAVGKSTARALRASALDVALTGDGSGGKSLAESMIQSARPVSVLVVKAQDGRSDLEETLEEHGWTVTAVAAYVTRPVVMSDVEREELRTREVIVVASPSAVRALRDVLSQGEPARADQSIVAIGKTTGDAAEALEFPRVMVASKPDDDGLVAAIEKAVFGKW</sequence>
<evidence type="ECO:0000256" key="7">
    <source>
        <dbReference type="ARBA" id="ARBA00032649"/>
    </source>
</evidence>
<accession>A0A6J7QC75</accession>
<dbReference type="InterPro" id="IPR036108">
    <property type="entry name" value="4pyrrol_syn_uPrphyn_synt_sf"/>
</dbReference>
<organism evidence="12">
    <name type="scientific">freshwater metagenome</name>
    <dbReference type="NCBI Taxonomy" id="449393"/>
    <lineage>
        <taxon>unclassified sequences</taxon>
        <taxon>metagenomes</taxon>
        <taxon>ecological metagenomes</taxon>
    </lineage>
</organism>
<reference evidence="12" key="1">
    <citation type="submission" date="2020-05" db="EMBL/GenBank/DDBJ databases">
        <authorList>
            <person name="Chiriac C."/>
            <person name="Salcher M."/>
            <person name="Ghai R."/>
            <person name="Kavagutti S V."/>
        </authorList>
    </citation>
    <scope>NUCLEOTIDE SEQUENCE</scope>
</reference>
<evidence type="ECO:0000256" key="3">
    <source>
        <dbReference type="ARBA" id="ARBA00013109"/>
    </source>
</evidence>
<feature type="domain" description="Tetrapyrrole biosynthesis uroporphyrinogen III synthase" evidence="9">
    <location>
        <begin position="23"/>
        <end position="243"/>
    </location>
</feature>
<dbReference type="AlphaFoldDB" id="A0A6J7QC75"/>
<evidence type="ECO:0000256" key="4">
    <source>
        <dbReference type="ARBA" id="ARBA00023239"/>
    </source>
</evidence>
<evidence type="ECO:0000313" key="12">
    <source>
        <dbReference type="EMBL" id="CAB5014726.1"/>
    </source>
</evidence>
<evidence type="ECO:0000259" key="9">
    <source>
        <dbReference type="Pfam" id="PF02602"/>
    </source>
</evidence>
<evidence type="ECO:0000256" key="1">
    <source>
        <dbReference type="ARBA" id="ARBA00004772"/>
    </source>
</evidence>
<evidence type="ECO:0000256" key="6">
    <source>
        <dbReference type="ARBA" id="ARBA00031702"/>
    </source>
</evidence>
<dbReference type="PANTHER" id="PTHR38042">
    <property type="entry name" value="UROPORPHYRINOGEN-III SYNTHASE, CHLOROPLASTIC"/>
    <property type="match status" value="1"/>
</dbReference>
<dbReference type="PANTHER" id="PTHR38042:SF1">
    <property type="entry name" value="UROPORPHYRINOGEN-III SYNTHASE, CHLOROPLASTIC"/>
    <property type="match status" value="1"/>
</dbReference>
<comment type="catalytic activity">
    <reaction evidence="8">
        <text>hydroxymethylbilane = uroporphyrinogen III + H2O</text>
        <dbReference type="Rhea" id="RHEA:18965"/>
        <dbReference type="ChEBI" id="CHEBI:15377"/>
        <dbReference type="ChEBI" id="CHEBI:57308"/>
        <dbReference type="ChEBI" id="CHEBI:57845"/>
        <dbReference type="EC" id="4.2.1.75"/>
    </reaction>
</comment>
<keyword evidence="4" id="KW-0456">Lyase</keyword>
<dbReference type="Gene3D" id="3.40.50.10090">
    <property type="match status" value="2"/>
</dbReference>
<protein>
    <recommendedName>
        <fullName evidence="3">uroporphyrinogen-III synthase</fullName>
        <ecNumber evidence="3">4.2.1.75</ecNumber>
    </recommendedName>
    <alternativeName>
        <fullName evidence="7">Hydroxymethylbilane hydrolyase [cyclizing]</fullName>
    </alternativeName>
    <alternativeName>
        <fullName evidence="6">Uroporphyrinogen-III cosynthase</fullName>
    </alternativeName>
</protein>
<dbReference type="EMBL" id="CAFBPM010000004">
    <property type="protein sequence ID" value="CAB5014726.1"/>
    <property type="molecule type" value="Genomic_DNA"/>
</dbReference>
<comment type="similarity">
    <text evidence="2">Belongs to the uroporphyrinogen-III synthase family.</text>
</comment>
<evidence type="ECO:0000256" key="5">
    <source>
        <dbReference type="ARBA" id="ARBA00023244"/>
    </source>
</evidence>
<dbReference type="GO" id="GO:0006780">
    <property type="term" value="P:uroporphyrinogen III biosynthetic process"/>
    <property type="evidence" value="ECO:0007669"/>
    <property type="project" value="InterPro"/>
</dbReference>